<name>A0A1X7TCX0_AMPQE</name>
<organism evidence="1">
    <name type="scientific">Amphimedon queenslandica</name>
    <name type="common">Sponge</name>
    <dbReference type="NCBI Taxonomy" id="400682"/>
    <lineage>
        <taxon>Eukaryota</taxon>
        <taxon>Metazoa</taxon>
        <taxon>Porifera</taxon>
        <taxon>Demospongiae</taxon>
        <taxon>Heteroscleromorpha</taxon>
        <taxon>Haplosclerida</taxon>
        <taxon>Niphatidae</taxon>
        <taxon>Amphimedon</taxon>
    </lineage>
</organism>
<sequence>MDDLEATRRMLFATSWLPSDTPNYWNMVAKFSKSSITPESAKIQMENVQVFSHECFISDHNLTLELIEMECPVTKKHLGIPLVPLNDCCLSCGGKFHLRKDRPARLTLYTETVGTVLASHFHKYCQNSGKGCKFVQFYGFYRSEDGSLCYNHNWDALQYFISSQETGFELKMLQHFDTELLIGQLSYKQKADIKRI</sequence>
<dbReference type="EnsemblMetazoa" id="Aqu2.1.12418_001">
    <property type="protein sequence ID" value="Aqu2.1.12418_001"/>
    <property type="gene ID" value="Aqu2.1.12418"/>
</dbReference>
<dbReference type="AlphaFoldDB" id="A0A1X7TCX0"/>
<evidence type="ECO:0008006" key="2">
    <source>
        <dbReference type="Google" id="ProtNLM"/>
    </source>
</evidence>
<reference evidence="1" key="1">
    <citation type="submission" date="2017-05" db="UniProtKB">
        <authorList>
            <consortium name="EnsemblMetazoa"/>
        </authorList>
    </citation>
    <scope>IDENTIFICATION</scope>
</reference>
<protein>
    <recommendedName>
        <fullName evidence="2">CxC5 like cysteine cluster associated with KDZ domain-containing protein</fullName>
    </recommendedName>
</protein>
<proteinExistence type="predicted"/>
<dbReference type="InParanoid" id="A0A1X7TCX0"/>
<evidence type="ECO:0000313" key="1">
    <source>
        <dbReference type="EnsemblMetazoa" id="Aqu2.1.12418_001"/>
    </source>
</evidence>
<accession>A0A1X7TCX0</accession>